<dbReference type="InterPro" id="IPR036879">
    <property type="entry name" value="TF_MADSbox_sf"/>
</dbReference>
<comment type="caution">
    <text evidence="2">The sequence shown here is derived from an EMBL/GenBank/DDBJ whole genome shotgun (WGS) entry which is preliminary data.</text>
</comment>
<feature type="compositionally biased region" description="Polar residues" evidence="1">
    <location>
        <begin position="94"/>
        <end position="111"/>
    </location>
</feature>
<dbReference type="AlphaFoldDB" id="A0A4Z1L0L1"/>
<proteinExistence type="predicted"/>
<sequence>MTKYTRKLTPIVGDERRRKRACHDRTQTVMKKGDELAVLCPGTRVWVIVQNDEQTCIYSSEESSSLPVLSGNDNVISTGPGDYRTHNEAMATGLTPSTRYTPPPSNAQSATPFLPAAASPPVTNSAPSTMSSPPMPVSSSSYTRGIKRTNSALDRGRTILNPYDVPNDDEEGSERMSRPRKYSSETGYSNPRRSISRIKDEMISRSFMREIPEFRSSRERSSSGSRVHL</sequence>
<accession>A0A4Z1L0L1</accession>
<dbReference type="SUPFAM" id="SSF55455">
    <property type="entry name" value="SRF-like"/>
    <property type="match status" value="1"/>
</dbReference>
<organism evidence="2 3">
    <name type="scientific">Botrytis porri</name>
    <dbReference type="NCBI Taxonomy" id="87229"/>
    <lineage>
        <taxon>Eukaryota</taxon>
        <taxon>Fungi</taxon>
        <taxon>Dikarya</taxon>
        <taxon>Ascomycota</taxon>
        <taxon>Pezizomycotina</taxon>
        <taxon>Leotiomycetes</taxon>
        <taxon>Helotiales</taxon>
        <taxon>Sclerotiniaceae</taxon>
        <taxon>Botrytis</taxon>
    </lineage>
</organism>
<evidence type="ECO:0000256" key="1">
    <source>
        <dbReference type="SAM" id="MobiDB-lite"/>
    </source>
</evidence>
<protein>
    <submittedName>
        <fullName evidence="2">Uncharacterized protein</fullName>
    </submittedName>
</protein>
<evidence type="ECO:0000313" key="3">
    <source>
        <dbReference type="Proteomes" id="UP000297280"/>
    </source>
</evidence>
<dbReference type="OrthoDB" id="3521350at2759"/>
<name>A0A4Z1L0L1_9HELO</name>
<feature type="compositionally biased region" description="Polar residues" evidence="1">
    <location>
        <begin position="184"/>
        <end position="193"/>
    </location>
</feature>
<dbReference type="GO" id="GO:0045944">
    <property type="term" value="P:positive regulation of transcription by RNA polymerase II"/>
    <property type="evidence" value="ECO:0007669"/>
    <property type="project" value="UniProtKB-ARBA"/>
</dbReference>
<dbReference type="GO" id="GO:0003677">
    <property type="term" value="F:DNA binding"/>
    <property type="evidence" value="ECO:0007669"/>
    <property type="project" value="InterPro"/>
</dbReference>
<gene>
    <name evidence="2" type="ORF">BPOR_0067g00070</name>
</gene>
<dbReference type="Proteomes" id="UP000297280">
    <property type="component" value="Unassembled WGS sequence"/>
</dbReference>
<feature type="compositionally biased region" description="Low complexity" evidence="1">
    <location>
        <begin position="125"/>
        <end position="141"/>
    </location>
</feature>
<keyword evidence="3" id="KW-1185">Reference proteome</keyword>
<feature type="region of interest" description="Disordered" evidence="1">
    <location>
        <begin position="93"/>
        <end position="202"/>
    </location>
</feature>
<evidence type="ECO:0000313" key="2">
    <source>
        <dbReference type="EMBL" id="TGO90365.1"/>
    </source>
</evidence>
<reference evidence="2 3" key="1">
    <citation type="submission" date="2017-12" db="EMBL/GenBank/DDBJ databases">
        <title>Comparative genomics of Botrytis spp.</title>
        <authorList>
            <person name="Valero-Jimenez C.A."/>
            <person name="Tapia P."/>
            <person name="Veloso J."/>
            <person name="Silva-Moreno E."/>
            <person name="Staats M."/>
            <person name="Valdes J.H."/>
            <person name="Van Kan J.A.L."/>
        </authorList>
    </citation>
    <scope>NUCLEOTIDE SEQUENCE [LARGE SCALE GENOMIC DNA]</scope>
    <source>
        <strain evidence="2 3">MUCL3349</strain>
    </source>
</reference>
<dbReference type="EMBL" id="PQXO01000067">
    <property type="protein sequence ID" value="TGO90365.1"/>
    <property type="molecule type" value="Genomic_DNA"/>
</dbReference>
<dbReference type="GO" id="GO:0046983">
    <property type="term" value="F:protein dimerization activity"/>
    <property type="evidence" value="ECO:0007669"/>
    <property type="project" value="InterPro"/>
</dbReference>